<name>A0AAV4D6S1_9GAST</name>
<keyword evidence="2" id="KW-1185">Reference proteome</keyword>
<dbReference type="AlphaFoldDB" id="A0AAV4D6S1"/>
<gene>
    <name evidence="1" type="ORF">PoB_006615100</name>
</gene>
<evidence type="ECO:0000313" key="1">
    <source>
        <dbReference type="EMBL" id="GFO39646.1"/>
    </source>
</evidence>
<comment type="caution">
    <text evidence="1">The sequence shown here is derived from an EMBL/GenBank/DDBJ whole genome shotgun (WGS) entry which is preliminary data.</text>
</comment>
<reference evidence="1 2" key="1">
    <citation type="journal article" date="2021" name="Elife">
        <title>Chloroplast acquisition without the gene transfer in kleptoplastic sea slugs, Plakobranchus ocellatus.</title>
        <authorList>
            <person name="Maeda T."/>
            <person name="Takahashi S."/>
            <person name="Yoshida T."/>
            <person name="Shimamura S."/>
            <person name="Takaki Y."/>
            <person name="Nagai Y."/>
            <person name="Toyoda A."/>
            <person name="Suzuki Y."/>
            <person name="Arimoto A."/>
            <person name="Ishii H."/>
            <person name="Satoh N."/>
            <person name="Nishiyama T."/>
            <person name="Hasebe M."/>
            <person name="Maruyama T."/>
            <person name="Minagawa J."/>
            <person name="Obokata J."/>
            <person name="Shigenobu S."/>
        </authorList>
    </citation>
    <scope>NUCLEOTIDE SEQUENCE [LARGE SCALE GENOMIC DNA]</scope>
</reference>
<organism evidence="1 2">
    <name type="scientific">Plakobranchus ocellatus</name>
    <dbReference type="NCBI Taxonomy" id="259542"/>
    <lineage>
        <taxon>Eukaryota</taxon>
        <taxon>Metazoa</taxon>
        <taxon>Spiralia</taxon>
        <taxon>Lophotrochozoa</taxon>
        <taxon>Mollusca</taxon>
        <taxon>Gastropoda</taxon>
        <taxon>Heterobranchia</taxon>
        <taxon>Euthyneura</taxon>
        <taxon>Panpulmonata</taxon>
        <taxon>Sacoglossa</taxon>
        <taxon>Placobranchoidea</taxon>
        <taxon>Plakobranchidae</taxon>
        <taxon>Plakobranchus</taxon>
    </lineage>
</organism>
<dbReference type="EMBL" id="BLXT01007504">
    <property type="protein sequence ID" value="GFO39646.1"/>
    <property type="molecule type" value="Genomic_DNA"/>
</dbReference>
<accession>A0AAV4D6S1</accession>
<protein>
    <submittedName>
        <fullName evidence="1">Uncharacterized protein</fullName>
    </submittedName>
</protein>
<dbReference type="Proteomes" id="UP000735302">
    <property type="component" value="Unassembled WGS sequence"/>
</dbReference>
<proteinExistence type="predicted"/>
<sequence>MCAVVKTFSPADALVFSFPWPLDVGRASTIGSGAGELGAKVRRMRSNDDQSAAPVARLNNLGTVVFNLCPNEGPAS</sequence>
<evidence type="ECO:0000313" key="2">
    <source>
        <dbReference type="Proteomes" id="UP000735302"/>
    </source>
</evidence>